<dbReference type="Gene3D" id="3.10.290.10">
    <property type="entry name" value="RNA-binding S4 domain"/>
    <property type="match status" value="1"/>
</dbReference>
<dbReference type="PANTHER" id="PTHR21600:SF44">
    <property type="entry name" value="RIBOSOMAL LARGE SUBUNIT PSEUDOURIDINE SYNTHASE D"/>
    <property type="match status" value="1"/>
</dbReference>
<evidence type="ECO:0000256" key="4">
    <source>
        <dbReference type="PIRSR" id="PIRSR606225-1"/>
    </source>
</evidence>
<keyword evidence="5" id="KW-0694">RNA-binding</keyword>
<evidence type="ECO:0000256" key="1">
    <source>
        <dbReference type="ARBA" id="ARBA00000073"/>
    </source>
</evidence>
<comment type="caution">
    <text evidence="8">The sequence shown here is derived from an EMBL/GenBank/DDBJ whole genome shotgun (WGS) entry which is preliminary data.</text>
</comment>
<protein>
    <recommendedName>
        <fullName evidence="6">Pseudouridine synthase</fullName>
        <ecNumber evidence="6">5.4.99.-</ecNumber>
    </recommendedName>
</protein>
<feature type="active site" evidence="4">
    <location>
        <position position="128"/>
    </location>
</feature>
<dbReference type="SUPFAM" id="SSF55174">
    <property type="entry name" value="Alpha-L RNA-binding motif"/>
    <property type="match status" value="1"/>
</dbReference>
<dbReference type="SMART" id="SM00363">
    <property type="entry name" value="S4"/>
    <property type="match status" value="1"/>
</dbReference>
<dbReference type="SUPFAM" id="SSF55120">
    <property type="entry name" value="Pseudouridine synthase"/>
    <property type="match status" value="1"/>
</dbReference>
<dbReference type="GO" id="GO:0003723">
    <property type="term" value="F:RNA binding"/>
    <property type="evidence" value="ECO:0007669"/>
    <property type="project" value="UniProtKB-KW"/>
</dbReference>
<feature type="domain" description="RNA-binding S4" evidence="7">
    <location>
        <begin position="6"/>
        <end position="69"/>
    </location>
</feature>
<evidence type="ECO:0000313" key="8">
    <source>
        <dbReference type="EMBL" id="PKQ28252.1"/>
    </source>
</evidence>
<dbReference type="Proteomes" id="UP000233654">
    <property type="component" value="Unassembled WGS sequence"/>
</dbReference>
<dbReference type="GO" id="GO:0000455">
    <property type="term" value="P:enzyme-directed rRNA pseudouridine synthesis"/>
    <property type="evidence" value="ECO:0007669"/>
    <property type="project" value="TreeGrafter"/>
</dbReference>
<evidence type="ECO:0000256" key="6">
    <source>
        <dbReference type="RuleBase" id="RU362028"/>
    </source>
</evidence>
<evidence type="ECO:0000256" key="3">
    <source>
        <dbReference type="ARBA" id="ARBA00023235"/>
    </source>
</evidence>
<dbReference type="InterPro" id="IPR020103">
    <property type="entry name" value="PsdUridine_synth_cat_dom_sf"/>
</dbReference>
<dbReference type="PROSITE" id="PS50889">
    <property type="entry name" value="S4"/>
    <property type="match status" value="1"/>
</dbReference>
<dbReference type="EC" id="5.4.99.-" evidence="6"/>
<dbReference type="EMBL" id="PHEX01000025">
    <property type="protein sequence ID" value="PKQ28252.1"/>
    <property type="molecule type" value="Genomic_DNA"/>
</dbReference>
<evidence type="ECO:0000313" key="9">
    <source>
        <dbReference type="Proteomes" id="UP000233654"/>
    </source>
</evidence>
<dbReference type="CDD" id="cd02869">
    <property type="entry name" value="PseudoU_synth_RluA_like"/>
    <property type="match status" value="1"/>
</dbReference>
<accession>A0A2N3G6K5</accession>
<dbReference type="InterPro" id="IPR006225">
    <property type="entry name" value="PsdUridine_synth_RluC/D"/>
</dbReference>
<comment type="function">
    <text evidence="6">Responsible for synthesis of pseudouridine from uracil.</text>
</comment>
<organism evidence="8 9">
    <name type="scientific">Candidatus Anoxymicrobium japonicum</name>
    <dbReference type="NCBI Taxonomy" id="2013648"/>
    <lineage>
        <taxon>Bacteria</taxon>
        <taxon>Bacillati</taxon>
        <taxon>Actinomycetota</taxon>
        <taxon>Candidatus Geothermincolia</taxon>
        <taxon>Candidatus Geothermincolales</taxon>
        <taxon>Candidatus Anoxymicrobiaceae</taxon>
        <taxon>Candidatus Anoxymicrobium</taxon>
    </lineage>
</organism>
<comment type="catalytic activity">
    <reaction evidence="1 6">
        <text>a uridine in RNA = a pseudouridine in RNA</text>
        <dbReference type="Rhea" id="RHEA:48348"/>
        <dbReference type="Rhea" id="RHEA-COMP:12068"/>
        <dbReference type="Rhea" id="RHEA-COMP:12069"/>
        <dbReference type="ChEBI" id="CHEBI:65314"/>
        <dbReference type="ChEBI" id="CHEBI:65315"/>
    </reaction>
</comment>
<dbReference type="InterPro" id="IPR002942">
    <property type="entry name" value="S4_RNA-bd"/>
</dbReference>
<dbReference type="InterPro" id="IPR036986">
    <property type="entry name" value="S4_RNA-bd_sf"/>
</dbReference>
<comment type="similarity">
    <text evidence="2 6">Belongs to the pseudouridine synthase RluA family.</text>
</comment>
<dbReference type="AlphaFoldDB" id="A0A2N3G6K5"/>
<sequence length="295" mass="32148">MIREGERLDVFISSCAGVSRNSAQKLIADGLALVDGKPARKNHIIAPGEKVTWEMPPHVPDNILPQEIPVNVVHEDEHIIVVDKPAALVMYPGPGHSAGTLANALISQYPELDGVGGVGRPGIVHRLDRGTSGLVAVARTGFAYDAMIEKMRSREVERIYIALVGGSIPAETGTIDAPIGRSRANRRLMTVDRLSGKRAVSNFKVKKRFANDFTLVEVALETGRTHQIRVHFAQIGHPVAGDPEYSPGKSATRLDLSRQFLHAYRLAFSHPVTGEQLEFTSNLPEDLQNALNHLT</sequence>
<dbReference type="Pfam" id="PF01479">
    <property type="entry name" value="S4"/>
    <property type="match status" value="1"/>
</dbReference>
<dbReference type="InterPro" id="IPR050188">
    <property type="entry name" value="RluA_PseudoU_synthase"/>
</dbReference>
<dbReference type="Gene3D" id="3.30.2350.10">
    <property type="entry name" value="Pseudouridine synthase"/>
    <property type="match status" value="1"/>
</dbReference>
<dbReference type="CDD" id="cd00165">
    <property type="entry name" value="S4"/>
    <property type="match status" value="1"/>
</dbReference>
<reference evidence="8 9" key="1">
    <citation type="journal article" date="2017" name="ISME J.">
        <title>Potential for microbial H2 and metal transformations associated with novel bacteria and archaea in deep terrestrial subsurface sediments.</title>
        <authorList>
            <person name="Hernsdorf A.W."/>
            <person name="Amano Y."/>
            <person name="Miyakawa K."/>
            <person name="Ise K."/>
            <person name="Suzuki Y."/>
            <person name="Anantharaman K."/>
            <person name="Probst A."/>
            <person name="Burstein D."/>
            <person name="Thomas B.C."/>
            <person name="Banfield J.F."/>
        </authorList>
    </citation>
    <scope>NUCLEOTIDE SEQUENCE [LARGE SCALE GENOMIC DNA]</scope>
    <source>
        <strain evidence="8">HGW-Actinobacteria-3</strain>
    </source>
</reference>
<gene>
    <name evidence="8" type="ORF">CVT63_03745</name>
</gene>
<evidence type="ECO:0000256" key="2">
    <source>
        <dbReference type="ARBA" id="ARBA00010876"/>
    </source>
</evidence>
<proteinExistence type="inferred from homology"/>
<dbReference type="NCBIfam" id="TIGR00005">
    <property type="entry name" value="rluA_subfam"/>
    <property type="match status" value="1"/>
</dbReference>
<name>A0A2N3G6K5_9ACTN</name>
<dbReference type="Pfam" id="PF00849">
    <property type="entry name" value="PseudoU_synth_2"/>
    <property type="match status" value="1"/>
</dbReference>
<evidence type="ECO:0000256" key="5">
    <source>
        <dbReference type="PROSITE-ProRule" id="PRU00182"/>
    </source>
</evidence>
<dbReference type="GO" id="GO:0120159">
    <property type="term" value="F:rRNA pseudouridine synthase activity"/>
    <property type="evidence" value="ECO:0007669"/>
    <property type="project" value="UniProtKB-ARBA"/>
</dbReference>
<dbReference type="PANTHER" id="PTHR21600">
    <property type="entry name" value="MITOCHONDRIAL RNA PSEUDOURIDINE SYNTHASE"/>
    <property type="match status" value="1"/>
</dbReference>
<keyword evidence="3 6" id="KW-0413">Isomerase</keyword>
<evidence type="ECO:0000259" key="7">
    <source>
        <dbReference type="SMART" id="SM00363"/>
    </source>
</evidence>
<dbReference type="InterPro" id="IPR006145">
    <property type="entry name" value="PsdUridine_synth_RsuA/RluA"/>
</dbReference>